<gene>
    <name evidence="1" type="ORF">AC244_30620</name>
</gene>
<evidence type="ECO:0000313" key="2">
    <source>
        <dbReference type="Proteomes" id="UP000037425"/>
    </source>
</evidence>
<dbReference type="Pfam" id="PF19772">
    <property type="entry name" value="DUF6258"/>
    <property type="match status" value="1"/>
</dbReference>
<reference evidence="2" key="1">
    <citation type="submission" date="2015-07" db="EMBL/GenBank/DDBJ databases">
        <title>Whole genome sequence of an Ensifer adhaerens strain isolated from a cave pool in the Wind Cave National Park.</title>
        <authorList>
            <person name="Eng W.W.H."/>
            <person name="Gan H.M."/>
            <person name="Barton H.A."/>
            <person name="Savka M.A."/>
        </authorList>
    </citation>
    <scope>NUCLEOTIDE SEQUENCE [LARGE SCALE GENOMIC DNA]</scope>
    <source>
        <strain evidence="2">SD006</strain>
    </source>
</reference>
<dbReference type="EMBL" id="LGAP01000035">
    <property type="protein sequence ID" value="KOF13593.1"/>
    <property type="molecule type" value="Genomic_DNA"/>
</dbReference>
<accession>A0A0L8BG92</accession>
<dbReference type="InterPro" id="IPR046225">
    <property type="entry name" value="DUF6258"/>
</dbReference>
<evidence type="ECO:0000313" key="1">
    <source>
        <dbReference type="EMBL" id="KOF13593.1"/>
    </source>
</evidence>
<organism evidence="1 2">
    <name type="scientific">Ensifer adhaerens</name>
    <name type="common">Sinorhizobium morelense</name>
    <dbReference type="NCBI Taxonomy" id="106592"/>
    <lineage>
        <taxon>Bacteria</taxon>
        <taxon>Pseudomonadati</taxon>
        <taxon>Pseudomonadota</taxon>
        <taxon>Alphaproteobacteria</taxon>
        <taxon>Hyphomicrobiales</taxon>
        <taxon>Rhizobiaceae</taxon>
        <taxon>Sinorhizobium/Ensifer group</taxon>
        <taxon>Ensifer</taxon>
    </lineage>
</organism>
<dbReference type="Proteomes" id="UP000037425">
    <property type="component" value="Unassembled WGS sequence"/>
</dbReference>
<dbReference type="AlphaFoldDB" id="A0A0L8BG92"/>
<comment type="caution">
    <text evidence="1">The sequence shown here is derived from an EMBL/GenBank/DDBJ whole genome shotgun (WGS) entry which is preliminary data.</text>
</comment>
<dbReference type="OrthoDB" id="8419854at2"/>
<proteinExistence type="predicted"/>
<dbReference type="RefSeq" id="WP_053252587.1">
    <property type="nucleotide sequence ID" value="NZ_LGAP01000035.1"/>
</dbReference>
<sequence>MKPDDFLNTIYLGDRACKAIVLDGWKEEVKIQIDSISRLRSGTWNVDENVRDGFLVFEGVDHVSFDPPGRIPNDEIGNIEFVGYDGERFTIVIELGAADEISDYGFIKTTIRAKAVAIEKPGEEGARIRD</sequence>
<dbReference type="PATRIC" id="fig|106592.7.peg.5300"/>
<protein>
    <submittedName>
        <fullName evidence="1">Uncharacterized protein</fullName>
    </submittedName>
</protein>
<name>A0A0L8BG92_ENSAD</name>